<feature type="transmembrane region" description="Helical" evidence="1">
    <location>
        <begin position="72"/>
        <end position="90"/>
    </location>
</feature>
<dbReference type="GO" id="GO:0004622">
    <property type="term" value="F:phosphatidylcholine lysophospholipase activity"/>
    <property type="evidence" value="ECO:0007669"/>
    <property type="project" value="TreeGrafter"/>
</dbReference>
<gene>
    <name evidence="3" type="ORF">SAMN06297358_3621</name>
</gene>
<feature type="domain" description="SGNH hydrolase-type esterase" evidence="2">
    <location>
        <begin position="125"/>
        <end position="286"/>
    </location>
</feature>
<sequence length="299" mass="34257">MEQNSLHSSQEQKSRRHCEAQLLEKVFSLPLPPRRGGYTKCLSSSCPPLEGDLRGRIEPVRTYQRKNCNKRFLLTMTAGLIIATALFGTAQAQTVKIDSNYANWYYQQRMEYFAKTPIPKNAIIFLGNSITERAEWQELLADSKYPVVNRGIGGDNSFGILARMDEIVAAKPKAIYLMDGINDQFRKLPHDVSVYNYKRIIRKIKQQSPKTKIYVESCLPINESMTKEAYTKDRNVLVPALNKKIKALAEEEGVTYIDICPLFQDDKGVLKQEFTMDGVHLKAAAYIDWVKYLKDKKYL</sequence>
<dbReference type="PANTHER" id="PTHR30383:SF5">
    <property type="entry name" value="SGNH HYDROLASE-TYPE ESTERASE DOMAIN-CONTAINING PROTEIN"/>
    <property type="match status" value="1"/>
</dbReference>
<dbReference type="SUPFAM" id="SSF52266">
    <property type="entry name" value="SGNH hydrolase"/>
    <property type="match status" value="1"/>
</dbReference>
<keyword evidence="4" id="KW-1185">Reference proteome</keyword>
<keyword evidence="1" id="KW-0472">Membrane</keyword>
<evidence type="ECO:0000313" key="3">
    <source>
        <dbReference type="EMBL" id="SOD19914.1"/>
    </source>
</evidence>
<dbReference type="Pfam" id="PF13472">
    <property type="entry name" value="Lipase_GDSL_2"/>
    <property type="match status" value="1"/>
</dbReference>
<keyword evidence="1" id="KW-1133">Transmembrane helix</keyword>
<organism evidence="3 4">
    <name type="scientific">Pedobacter xixiisoli</name>
    <dbReference type="NCBI Taxonomy" id="1476464"/>
    <lineage>
        <taxon>Bacteria</taxon>
        <taxon>Pseudomonadati</taxon>
        <taxon>Bacteroidota</taxon>
        <taxon>Sphingobacteriia</taxon>
        <taxon>Sphingobacteriales</taxon>
        <taxon>Sphingobacteriaceae</taxon>
        <taxon>Pedobacter</taxon>
    </lineage>
</organism>
<dbReference type="PANTHER" id="PTHR30383">
    <property type="entry name" value="THIOESTERASE 1/PROTEASE 1/LYSOPHOSPHOLIPASE L1"/>
    <property type="match status" value="1"/>
</dbReference>
<dbReference type="AlphaFoldDB" id="A0A286ADC9"/>
<dbReference type="InterPro" id="IPR036514">
    <property type="entry name" value="SGNH_hydro_sf"/>
</dbReference>
<keyword evidence="1" id="KW-0812">Transmembrane</keyword>
<dbReference type="EMBL" id="OCMT01000004">
    <property type="protein sequence ID" value="SOD19914.1"/>
    <property type="molecule type" value="Genomic_DNA"/>
</dbReference>
<proteinExistence type="predicted"/>
<protein>
    <submittedName>
        <fullName evidence="3">Lysophospholipase L1</fullName>
    </submittedName>
</protein>
<dbReference type="Gene3D" id="3.40.50.1110">
    <property type="entry name" value="SGNH hydrolase"/>
    <property type="match status" value="1"/>
</dbReference>
<evidence type="ECO:0000259" key="2">
    <source>
        <dbReference type="Pfam" id="PF13472"/>
    </source>
</evidence>
<accession>A0A286ADC9</accession>
<evidence type="ECO:0000313" key="4">
    <source>
        <dbReference type="Proteomes" id="UP000219281"/>
    </source>
</evidence>
<dbReference type="Proteomes" id="UP000219281">
    <property type="component" value="Unassembled WGS sequence"/>
</dbReference>
<evidence type="ECO:0000256" key="1">
    <source>
        <dbReference type="SAM" id="Phobius"/>
    </source>
</evidence>
<reference evidence="4" key="1">
    <citation type="submission" date="2017-09" db="EMBL/GenBank/DDBJ databases">
        <authorList>
            <person name="Varghese N."/>
            <person name="Submissions S."/>
        </authorList>
    </citation>
    <scope>NUCLEOTIDE SEQUENCE [LARGE SCALE GENOMIC DNA]</scope>
    <source>
        <strain evidence="4">CGMCC 1.12803</strain>
    </source>
</reference>
<dbReference type="InterPro" id="IPR013830">
    <property type="entry name" value="SGNH_hydro"/>
</dbReference>
<dbReference type="InterPro" id="IPR051532">
    <property type="entry name" value="Ester_Hydrolysis_Enzymes"/>
</dbReference>
<name>A0A286ADC9_9SPHI</name>